<reference evidence="2" key="1">
    <citation type="submission" date="2023-11" db="EMBL/GenBank/DDBJ databases">
        <title>WGS of Aeromonas in Northern Israel.</title>
        <authorList>
            <person name="Hershko Y."/>
        </authorList>
    </citation>
    <scope>NUCLEOTIDE SEQUENCE</scope>
    <source>
        <strain evidence="2">02297</strain>
    </source>
</reference>
<name>A0AAP6GDI1_AERME</name>
<dbReference type="EMBL" id="JAWZXF010000016">
    <property type="protein sequence ID" value="MDX7923163.1"/>
    <property type="molecule type" value="Genomic_DNA"/>
</dbReference>
<evidence type="ECO:0000256" key="1">
    <source>
        <dbReference type="SAM" id="SignalP"/>
    </source>
</evidence>
<sequence>MMMKHAITLLAFFGLMSSPLAMAAIPAKINAIPGALIVNWQPQDAGQRMGDALEVYNDAGDLLARVPARMSGQQRVVLPAKTQGDLRLSLGSEQAQYRVPFGFGGGQE</sequence>
<proteinExistence type="predicted"/>
<keyword evidence="1" id="KW-0732">Signal</keyword>
<accession>A0AAP6GDI1</accession>
<feature type="signal peptide" evidence="1">
    <location>
        <begin position="1"/>
        <end position="23"/>
    </location>
</feature>
<dbReference type="AlphaFoldDB" id="A0AAP6GDI1"/>
<evidence type="ECO:0000313" key="2">
    <source>
        <dbReference type="EMBL" id="MDX7923163.1"/>
    </source>
</evidence>
<organism evidence="2 3">
    <name type="scientific">Aeromonas media</name>
    <dbReference type="NCBI Taxonomy" id="651"/>
    <lineage>
        <taxon>Bacteria</taxon>
        <taxon>Pseudomonadati</taxon>
        <taxon>Pseudomonadota</taxon>
        <taxon>Gammaproteobacteria</taxon>
        <taxon>Aeromonadales</taxon>
        <taxon>Aeromonadaceae</taxon>
        <taxon>Aeromonas</taxon>
    </lineage>
</organism>
<evidence type="ECO:0000313" key="3">
    <source>
        <dbReference type="Proteomes" id="UP001285835"/>
    </source>
</evidence>
<comment type="caution">
    <text evidence="2">The sequence shown here is derived from an EMBL/GenBank/DDBJ whole genome shotgun (WGS) entry which is preliminary data.</text>
</comment>
<feature type="chain" id="PRO_5042910492" evidence="1">
    <location>
        <begin position="24"/>
        <end position="108"/>
    </location>
</feature>
<dbReference type="RefSeq" id="WP_139439423.1">
    <property type="nucleotide sequence ID" value="NZ_JAOXCH010000059.1"/>
</dbReference>
<protein>
    <submittedName>
        <fullName evidence="2">Uncharacterized protein</fullName>
    </submittedName>
</protein>
<dbReference type="Proteomes" id="UP001285835">
    <property type="component" value="Unassembled WGS sequence"/>
</dbReference>
<gene>
    <name evidence="2" type="ORF">SJS82_14635</name>
</gene>